<dbReference type="NCBIfam" id="TIGR02608">
    <property type="entry name" value="delta_60_rpt"/>
    <property type="match status" value="11"/>
</dbReference>
<dbReference type="RefSeq" id="WP_226170268.1">
    <property type="nucleotide sequence ID" value="NZ_JAJADR010000001.1"/>
</dbReference>
<dbReference type="SUPFAM" id="SSF63829">
    <property type="entry name" value="Calcium-dependent phosphotriesterase"/>
    <property type="match status" value="2"/>
</dbReference>
<keyword evidence="3" id="KW-1185">Reference proteome</keyword>
<evidence type="ECO:0000313" key="3">
    <source>
        <dbReference type="Proteomes" id="UP001165296"/>
    </source>
</evidence>
<dbReference type="NCBIfam" id="TIGR04183">
    <property type="entry name" value="Por_Secre_tail"/>
    <property type="match status" value="1"/>
</dbReference>
<dbReference type="EMBL" id="JAJADR010000001">
    <property type="protein sequence ID" value="MCB2406426.1"/>
    <property type="molecule type" value="Genomic_DNA"/>
</dbReference>
<dbReference type="Pfam" id="PF17164">
    <property type="entry name" value="DUF5122"/>
    <property type="match status" value="13"/>
</dbReference>
<dbReference type="Pfam" id="PF18962">
    <property type="entry name" value="Por_Secre_tail"/>
    <property type="match status" value="1"/>
</dbReference>
<accession>A0ABS8AMB6</accession>
<proteinExistence type="predicted"/>
<evidence type="ECO:0000313" key="2">
    <source>
        <dbReference type="EMBL" id="MCB2406426.1"/>
    </source>
</evidence>
<organism evidence="2 3">
    <name type="scientific">Hymenobacter lucidus</name>
    <dbReference type="NCBI Taxonomy" id="2880930"/>
    <lineage>
        <taxon>Bacteria</taxon>
        <taxon>Pseudomonadati</taxon>
        <taxon>Bacteroidota</taxon>
        <taxon>Cytophagia</taxon>
        <taxon>Cytophagales</taxon>
        <taxon>Hymenobacteraceae</taxon>
        <taxon>Hymenobacter</taxon>
    </lineage>
</organism>
<dbReference type="InterPro" id="IPR026444">
    <property type="entry name" value="Secre_tail"/>
</dbReference>
<comment type="caution">
    <text evidence="2">The sequence shown here is derived from an EMBL/GenBank/DDBJ whole genome shotgun (WGS) entry which is preliminary data.</text>
</comment>
<feature type="domain" description="Secretion system C-terminal sorting" evidence="1">
    <location>
        <begin position="768"/>
        <end position="841"/>
    </location>
</feature>
<reference evidence="2" key="1">
    <citation type="submission" date="2021-10" db="EMBL/GenBank/DDBJ databases">
        <authorList>
            <person name="Dean J.D."/>
            <person name="Kim M.K."/>
            <person name="Newey C.N."/>
            <person name="Stoker T.S."/>
            <person name="Thompson D.W."/>
            <person name="Grose J.H."/>
        </authorList>
    </citation>
    <scope>NUCLEOTIDE SEQUENCE</scope>
    <source>
        <strain evidence="2">BT178</strain>
    </source>
</reference>
<dbReference type="PANTHER" id="PTHR31778">
    <property type="entry name" value="BUD SITE SELECTION PROTEIN RAX2"/>
    <property type="match status" value="1"/>
</dbReference>
<dbReference type="PANTHER" id="PTHR31778:SF2">
    <property type="entry name" value="BUD SITE SELECTION PROTEIN RAX2"/>
    <property type="match status" value="1"/>
</dbReference>
<dbReference type="PROSITE" id="PS51257">
    <property type="entry name" value="PROKAR_LIPOPROTEIN"/>
    <property type="match status" value="1"/>
</dbReference>
<evidence type="ECO:0000259" key="1">
    <source>
        <dbReference type="Pfam" id="PF18962"/>
    </source>
</evidence>
<gene>
    <name evidence="2" type="ORF">LGH74_00420</name>
</gene>
<dbReference type="Proteomes" id="UP001165296">
    <property type="component" value="Unassembled WGS sequence"/>
</dbReference>
<dbReference type="InterPro" id="IPR013431">
    <property type="entry name" value="Delta_60_rpt"/>
</dbReference>
<sequence>MRPTLTFNLLAILLVSWLGSCIAVRAQSLDLTFKPTVLKTPLAVGNQLAVNALAVQADGKVLVAGGFDFVNGNLTGKLLRLNPDGTPDATFNADGLGANGFVSAVLVQPDGRILVGGGFTTFNGQARSMVVRLLADGSLDTSFTFGSAASVRQISSLALQPDGKILVGSGPSLQNAPQTGGLVRLNPNGSLDSSFSVAGTLVQGELVSAILVQADGKVVVGGSFSNFNGQNMGSLVRLTSTGTIDPTFYTTPFATAGGSVLTLVQQPDGKLLAGGSFTKLGGQAANRIARLLPDGTYDSSFQPGTGPNAGVRTLYLEPSGSILLTGAFTQVNGVSRGRVARLSATGSLDASFAAGTGVNATTNAMAVLPTGQLLLAGGFNQYDGANYSGLVRLNSTTGQADASFAPVIEARGTLSQLVPLPSGQLLVSGNFTQLNGVAVGGAANSVRRLNPDGSLDATFTTMPVGTVQAVQANGSFYAISGTTLRRYLADGSPDNSFTAQTFGTGLVILQGVTVLPTGQLLVYGLFTGYGSRTGLSGLVRLNADGTADNTFLPASTPTDRRVLQVLTQPSGKLVVVADVLNTFVTTVTRLNGDGSADNGFSVGSAAGSGATYQVVMQSDGKLLVGGTFTSFNGQAAPYGLVRLTADGIPDPTYSGVAGYYSPRLVQPDGRLLALRGSTSSPSPDASAALVRLTADGSLDASFSPVAVPHSIFTNDDIVAGIKLQPADSKILLYGSFRYVAGQVRIGLARLTNVALATRAAAALQPLEVYPNPTHGAITLTLPAAGQARPATLLDLTGRRVRTWSVPAREANATLSLEAVPTGVYLLRVDGGAAAYQQKVVVTR</sequence>
<dbReference type="Gene3D" id="2.80.10.50">
    <property type="match status" value="5"/>
</dbReference>
<name>A0ABS8AMB6_9BACT</name>
<protein>
    <submittedName>
        <fullName evidence="2">T9SS type A sorting domain-containing protein</fullName>
    </submittedName>
</protein>